<dbReference type="PANTHER" id="PTHR34264:SF3">
    <property type="entry name" value="ATP SYNTHASE SUBUNIT B, CHLOROPLASTIC"/>
    <property type="match status" value="1"/>
</dbReference>
<dbReference type="GO" id="GO:0012505">
    <property type="term" value="C:endomembrane system"/>
    <property type="evidence" value="ECO:0007669"/>
    <property type="project" value="UniProtKB-SubCell"/>
</dbReference>
<evidence type="ECO:0000256" key="3">
    <source>
        <dbReference type="ARBA" id="ARBA00022547"/>
    </source>
</evidence>
<gene>
    <name evidence="13" type="primary">atpF</name>
    <name evidence="16" type="ORF">JN12_02474</name>
</gene>
<comment type="subcellular location">
    <subcellularLocation>
        <location evidence="13">Cell membrane</location>
        <topology evidence="13">Single-pass membrane protein</topology>
    </subcellularLocation>
    <subcellularLocation>
        <location evidence="12">Endomembrane system</location>
        <topology evidence="12">Single-pass membrane protein</topology>
    </subcellularLocation>
</comment>
<dbReference type="PANTHER" id="PTHR34264">
    <property type="entry name" value="ATP SYNTHASE SUBUNIT B, CHLOROPLASTIC"/>
    <property type="match status" value="1"/>
</dbReference>
<dbReference type="InterPro" id="IPR002146">
    <property type="entry name" value="ATP_synth_b/b'su_bac/chlpt"/>
</dbReference>
<evidence type="ECO:0000256" key="1">
    <source>
        <dbReference type="ARBA" id="ARBA00022448"/>
    </source>
</evidence>
<name>A0A562VL08_9BACT</name>
<evidence type="ECO:0000256" key="11">
    <source>
        <dbReference type="ARBA" id="ARBA00025614"/>
    </source>
</evidence>
<dbReference type="Pfam" id="PF00430">
    <property type="entry name" value="ATP-synt_B"/>
    <property type="match status" value="1"/>
</dbReference>
<evidence type="ECO:0000256" key="10">
    <source>
        <dbReference type="ARBA" id="ARBA00025198"/>
    </source>
</evidence>
<evidence type="ECO:0000256" key="14">
    <source>
        <dbReference type="RuleBase" id="RU003848"/>
    </source>
</evidence>
<feature type="coiled-coil region" evidence="15">
    <location>
        <begin position="72"/>
        <end position="127"/>
    </location>
</feature>
<evidence type="ECO:0000256" key="15">
    <source>
        <dbReference type="SAM" id="Coils"/>
    </source>
</evidence>
<dbReference type="RefSeq" id="WP_145023186.1">
    <property type="nucleotide sequence ID" value="NZ_VLLN01000015.1"/>
</dbReference>
<dbReference type="OrthoDB" id="5471016at2"/>
<keyword evidence="6 13" id="KW-1133">Transmembrane helix</keyword>
<keyword evidence="4 13" id="KW-0812">Transmembrane</keyword>
<comment type="subunit">
    <text evidence="13">F-type ATPases have 2 components, F(1) - the catalytic core - and F(0) - the membrane proton channel. F(1) has five subunits: alpha(3), beta(3), gamma(1), delta(1), epsilon(1). F(0) has three main subunits: a(1), b(2) and c(10-14). The alpha and beta chains form an alternating ring which encloses part of the gamma chain. F(1) is attached to F(0) by a central stalk formed by the gamma and epsilon chains, while a peripheral stalk is formed by the delta and b chains.</text>
</comment>
<evidence type="ECO:0000256" key="2">
    <source>
        <dbReference type="ARBA" id="ARBA00022475"/>
    </source>
</evidence>
<evidence type="ECO:0000313" key="17">
    <source>
        <dbReference type="Proteomes" id="UP000319449"/>
    </source>
</evidence>
<keyword evidence="3 13" id="KW-0138">CF(0)</keyword>
<proteinExistence type="inferred from homology"/>
<comment type="function">
    <text evidence="10 13">F(1)F(0) ATP synthase produces ATP from ADP in the presence of a proton or sodium gradient. F-type ATPases consist of two structural domains, F(1) containing the extramembraneous catalytic core and F(0) containing the membrane proton channel, linked together by a central stalk and a peripheral stalk. During catalysis, ATP synthesis in the catalytic domain of F(1) is coupled via a rotary mechanism of the central stalk subunits to proton translocation.</text>
</comment>
<dbReference type="GO" id="GO:0046933">
    <property type="term" value="F:proton-transporting ATP synthase activity, rotational mechanism"/>
    <property type="evidence" value="ECO:0007669"/>
    <property type="project" value="UniProtKB-UniRule"/>
</dbReference>
<dbReference type="EMBL" id="VLLN01000015">
    <property type="protein sequence ID" value="TWJ18656.1"/>
    <property type="molecule type" value="Genomic_DNA"/>
</dbReference>
<protein>
    <recommendedName>
        <fullName evidence="13">ATP synthase subunit b</fullName>
    </recommendedName>
    <alternativeName>
        <fullName evidence="13">ATP synthase F(0) sector subunit b</fullName>
    </alternativeName>
    <alternativeName>
        <fullName evidence="13">ATPase subunit I</fullName>
    </alternativeName>
    <alternativeName>
        <fullName evidence="13">F-type ATPase subunit b</fullName>
        <shortName evidence="13">F-ATPase subunit b</shortName>
    </alternativeName>
</protein>
<keyword evidence="2 13" id="KW-1003">Cell membrane</keyword>
<dbReference type="GO" id="GO:0005886">
    <property type="term" value="C:plasma membrane"/>
    <property type="evidence" value="ECO:0007669"/>
    <property type="project" value="UniProtKB-SubCell"/>
</dbReference>
<evidence type="ECO:0000256" key="4">
    <source>
        <dbReference type="ARBA" id="ARBA00022692"/>
    </source>
</evidence>
<keyword evidence="5 13" id="KW-0375">Hydrogen ion transport</keyword>
<organism evidence="16 17">
    <name type="scientific">Geobacter argillaceus</name>
    <dbReference type="NCBI Taxonomy" id="345631"/>
    <lineage>
        <taxon>Bacteria</taxon>
        <taxon>Pseudomonadati</taxon>
        <taxon>Thermodesulfobacteriota</taxon>
        <taxon>Desulfuromonadia</taxon>
        <taxon>Geobacterales</taxon>
        <taxon>Geobacteraceae</taxon>
        <taxon>Geobacter</taxon>
    </lineage>
</organism>
<evidence type="ECO:0000256" key="13">
    <source>
        <dbReference type="HAMAP-Rule" id="MF_01398"/>
    </source>
</evidence>
<comment type="caution">
    <text evidence="16">The sequence shown here is derived from an EMBL/GenBank/DDBJ whole genome shotgun (WGS) entry which is preliminary data.</text>
</comment>
<keyword evidence="8 13" id="KW-0472">Membrane</keyword>
<comment type="function">
    <text evidence="11">Component of the F(0) channel, it forms part of the peripheral stalk, linking F(1) to F(0). The b'-subunit is a diverged and duplicated form of b found in plants and photosynthetic bacteria.</text>
</comment>
<evidence type="ECO:0000256" key="8">
    <source>
        <dbReference type="ARBA" id="ARBA00023136"/>
    </source>
</evidence>
<dbReference type="HAMAP" id="MF_01398">
    <property type="entry name" value="ATP_synth_b_bprime"/>
    <property type="match status" value="1"/>
</dbReference>
<dbReference type="Proteomes" id="UP000319449">
    <property type="component" value="Unassembled WGS sequence"/>
</dbReference>
<sequence>MRRISSMRISPAVVKAVVSLLFLGFAVVASASEGGGGGHGGAAQMKDFMWRCIDFAALVLIIVWAIKKADMKKSLADRRSGIEKALKEAEEARAGAERKFAEYNTKLAQANKDIEELQANIRREGLAEKERIIAEAKAGAAKISEQARAAADQEVLKARAELRREAAHLAVQLAEGTLKEKIEKNDQDRLVGEYLTKVVNLK</sequence>
<keyword evidence="7 13" id="KW-0406">Ion transport</keyword>
<evidence type="ECO:0000256" key="9">
    <source>
        <dbReference type="ARBA" id="ARBA00023310"/>
    </source>
</evidence>
<reference evidence="16 17" key="1">
    <citation type="submission" date="2019-07" db="EMBL/GenBank/DDBJ databases">
        <title>Genomic Encyclopedia of Archaeal and Bacterial Type Strains, Phase II (KMG-II): from individual species to whole genera.</title>
        <authorList>
            <person name="Goeker M."/>
        </authorList>
    </citation>
    <scope>NUCLEOTIDE SEQUENCE [LARGE SCALE GENOMIC DNA]</scope>
    <source>
        <strain evidence="16 17">ATCC BAA-1139</strain>
    </source>
</reference>
<evidence type="ECO:0000256" key="12">
    <source>
        <dbReference type="ARBA" id="ARBA00037847"/>
    </source>
</evidence>
<keyword evidence="15" id="KW-0175">Coiled coil</keyword>
<comment type="similarity">
    <text evidence="13 14">Belongs to the ATPase B chain family.</text>
</comment>
<dbReference type="GO" id="GO:0045259">
    <property type="term" value="C:proton-transporting ATP synthase complex"/>
    <property type="evidence" value="ECO:0007669"/>
    <property type="project" value="UniProtKB-KW"/>
</dbReference>
<dbReference type="AlphaFoldDB" id="A0A562VL08"/>
<evidence type="ECO:0000256" key="5">
    <source>
        <dbReference type="ARBA" id="ARBA00022781"/>
    </source>
</evidence>
<dbReference type="CDD" id="cd06503">
    <property type="entry name" value="ATP-synt_Fo_b"/>
    <property type="match status" value="1"/>
</dbReference>
<keyword evidence="1 13" id="KW-0813">Transport</keyword>
<evidence type="ECO:0000256" key="6">
    <source>
        <dbReference type="ARBA" id="ARBA00022989"/>
    </source>
</evidence>
<keyword evidence="9 13" id="KW-0066">ATP synthesis</keyword>
<accession>A0A562VL08</accession>
<keyword evidence="17" id="KW-1185">Reference proteome</keyword>
<feature type="transmembrane region" description="Helical" evidence="13">
    <location>
        <begin position="48"/>
        <end position="66"/>
    </location>
</feature>
<evidence type="ECO:0000313" key="16">
    <source>
        <dbReference type="EMBL" id="TWJ18656.1"/>
    </source>
</evidence>
<evidence type="ECO:0000256" key="7">
    <source>
        <dbReference type="ARBA" id="ARBA00023065"/>
    </source>
</evidence>